<dbReference type="AlphaFoldDB" id="A0AAW0DNK5"/>
<proteinExistence type="predicted"/>
<keyword evidence="1" id="KW-1133">Transmembrane helix</keyword>
<dbReference type="Proteomes" id="UP001362999">
    <property type="component" value="Unassembled WGS sequence"/>
</dbReference>
<keyword evidence="1" id="KW-0812">Transmembrane</keyword>
<gene>
    <name evidence="2" type="ORF">R3P38DRAFT_2860637</name>
</gene>
<organism evidence="2 3">
    <name type="scientific">Favolaschia claudopus</name>
    <dbReference type="NCBI Taxonomy" id="2862362"/>
    <lineage>
        <taxon>Eukaryota</taxon>
        <taxon>Fungi</taxon>
        <taxon>Dikarya</taxon>
        <taxon>Basidiomycota</taxon>
        <taxon>Agaricomycotina</taxon>
        <taxon>Agaricomycetes</taxon>
        <taxon>Agaricomycetidae</taxon>
        <taxon>Agaricales</taxon>
        <taxon>Marasmiineae</taxon>
        <taxon>Mycenaceae</taxon>
        <taxon>Favolaschia</taxon>
    </lineage>
</organism>
<keyword evidence="1" id="KW-0472">Membrane</keyword>
<feature type="transmembrane region" description="Helical" evidence="1">
    <location>
        <begin position="86"/>
        <end position="103"/>
    </location>
</feature>
<protein>
    <submittedName>
        <fullName evidence="2">Uncharacterized protein</fullName>
    </submittedName>
</protein>
<accession>A0AAW0DNK5</accession>
<sequence length="132" mass="15378">MHSFLGLHSIPICCLYVYHQHPHLRAPRPTFPSSFTIHALIFSCSHSMDVHHTTPRHTHHPPFIRFAAVFIHTYVYVLNARTDWLWVHRLGFSLLFVFSALFLSSDCRWAGVFGTPIREGRIARGRWRTEDG</sequence>
<keyword evidence="3" id="KW-1185">Reference proteome</keyword>
<feature type="non-terminal residue" evidence="2">
    <location>
        <position position="132"/>
    </location>
</feature>
<comment type="caution">
    <text evidence="2">The sequence shown here is derived from an EMBL/GenBank/DDBJ whole genome shotgun (WGS) entry which is preliminary data.</text>
</comment>
<feature type="transmembrane region" description="Helical" evidence="1">
    <location>
        <begin position="63"/>
        <end position="80"/>
    </location>
</feature>
<dbReference type="EMBL" id="JAWWNJ010000007">
    <property type="protein sequence ID" value="KAK7052494.1"/>
    <property type="molecule type" value="Genomic_DNA"/>
</dbReference>
<name>A0AAW0DNK5_9AGAR</name>
<reference evidence="2 3" key="1">
    <citation type="journal article" date="2024" name="J Genomics">
        <title>Draft genome sequencing and assembly of Favolaschia claudopus CIRM-BRFM 2984 isolated from oak limbs.</title>
        <authorList>
            <person name="Navarro D."/>
            <person name="Drula E."/>
            <person name="Chaduli D."/>
            <person name="Cazenave R."/>
            <person name="Ahrendt S."/>
            <person name="Wang J."/>
            <person name="Lipzen A."/>
            <person name="Daum C."/>
            <person name="Barry K."/>
            <person name="Grigoriev I.V."/>
            <person name="Favel A."/>
            <person name="Rosso M.N."/>
            <person name="Martin F."/>
        </authorList>
    </citation>
    <scope>NUCLEOTIDE SEQUENCE [LARGE SCALE GENOMIC DNA]</scope>
    <source>
        <strain evidence="2 3">CIRM-BRFM 2984</strain>
    </source>
</reference>
<evidence type="ECO:0000313" key="2">
    <source>
        <dbReference type="EMBL" id="KAK7052494.1"/>
    </source>
</evidence>
<evidence type="ECO:0000256" key="1">
    <source>
        <dbReference type="SAM" id="Phobius"/>
    </source>
</evidence>
<evidence type="ECO:0000313" key="3">
    <source>
        <dbReference type="Proteomes" id="UP001362999"/>
    </source>
</evidence>